<dbReference type="InterPro" id="IPR023213">
    <property type="entry name" value="CAT-like_dom_sf"/>
</dbReference>
<dbReference type="Pfam" id="PF00668">
    <property type="entry name" value="Condensation"/>
    <property type="match status" value="1"/>
</dbReference>
<dbReference type="Gene3D" id="3.30.559.10">
    <property type="entry name" value="Chloramphenicol acetyltransferase-like domain"/>
    <property type="match status" value="1"/>
</dbReference>
<dbReference type="Gene3D" id="3.40.50.980">
    <property type="match status" value="2"/>
</dbReference>
<dbReference type="NCBIfam" id="TIGR01733">
    <property type="entry name" value="AA-adenyl-dom"/>
    <property type="match status" value="1"/>
</dbReference>
<dbReference type="SMART" id="SM00823">
    <property type="entry name" value="PKS_PP"/>
    <property type="match status" value="1"/>
</dbReference>
<gene>
    <name evidence="9" type="ORF">WMW72_04720</name>
</gene>
<dbReference type="PANTHER" id="PTHR45527:SF1">
    <property type="entry name" value="FATTY ACID SYNTHASE"/>
    <property type="match status" value="1"/>
</dbReference>
<organism evidence="9 10">
    <name type="scientific">Paenibacillus filicis</name>
    <dbReference type="NCBI Taxonomy" id="669464"/>
    <lineage>
        <taxon>Bacteria</taxon>
        <taxon>Bacillati</taxon>
        <taxon>Bacillota</taxon>
        <taxon>Bacilli</taxon>
        <taxon>Bacillales</taxon>
        <taxon>Paenibacillaceae</taxon>
        <taxon>Paenibacillus</taxon>
    </lineage>
</organism>
<comment type="cofactor">
    <cofactor evidence="1">
        <name>pantetheine 4'-phosphate</name>
        <dbReference type="ChEBI" id="CHEBI:47942"/>
    </cofactor>
</comment>
<dbReference type="InterPro" id="IPR036736">
    <property type="entry name" value="ACP-like_sf"/>
</dbReference>
<dbReference type="Gene3D" id="2.30.38.10">
    <property type="entry name" value="Luciferase, Domain 3"/>
    <property type="match status" value="1"/>
</dbReference>
<dbReference type="Pfam" id="PF00550">
    <property type="entry name" value="PP-binding"/>
    <property type="match status" value="1"/>
</dbReference>
<dbReference type="CDD" id="cd19531">
    <property type="entry name" value="LCL_NRPS-like"/>
    <property type="match status" value="1"/>
</dbReference>
<evidence type="ECO:0000256" key="2">
    <source>
        <dbReference type="ARBA" id="ARBA00006432"/>
    </source>
</evidence>
<dbReference type="InterPro" id="IPR020806">
    <property type="entry name" value="PKS_PP-bd"/>
</dbReference>
<dbReference type="Gene3D" id="1.10.1200.10">
    <property type="entry name" value="ACP-like"/>
    <property type="match status" value="1"/>
</dbReference>
<dbReference type="SUPFAM" id="SSF56801">
    <property type="entry name" value="Acetyl-CoA synthetase-like"/>
    <property type="match status" value="1"/>
</dbReference>
<dbReference type="PROSITE" id="PS50075">
    <property type="entry name" value="CARRIER"/>
    <property type="match status" value="1"/>
</dbReference>
<keyword evidence="6" id="KW-0045">Antibiotic biosynthesis</keyword>
<dbReference type="InterPro" id="IPR009081">
    <property type="entry name" value="PP-bd_ACP"/>
</dbReference>
<evidence type="ECO:0000259" key="8">
    <source>
        <dbReference type="PROSITE" id="PS50075"/>
    </source>
</evidence>
<dbReference type="PROSITE" id="PS00455">
    <property type="entry name" value="AMP_BINDING"/>
    <property type="match status" value="1"/>
</dbReference>
<evidence type="ECO:0000256" key="1">
    <source>
        <dbReference type="ARBA" id="ARBA00001957"/>
    </source>
</evidence>
<comment type="similarity">
    <text evidence="2">Belongs to the ATP-dependent AMP-binding enzyme family.</text>
</comment>
<reference evidence="9 10" key="1">
    <citation type="submission" date="2024-04" db="EMBL/GenBank/DDBJ databases">
        <title>draft genome sequnece of Paenibacillus filicis.</title>
        <authorList>
            <person name="Kim D.-U."/>
        </authorList>
    </citation>
    <scope>NUCLEOTIDE SEQUENCE [LARGE SCALE GENOMIC DNA]</scope>
    <source>
        <strain evidence="9 10">KACC14197</strain>
    </source>
</reference>
<feature type="domain" description="Carrier" evidence="8">
    <location>
        <begin position="524"/>
        <end position="599"/>
    </location>
</feature>
<keyword evidence="7" id="KW-0511">Multifunctional enzyme</keyword>
<dbReference type="SUPFAM" id="SSF52777">
    <property type="entry name" value="CoA-dependent acyltransferases"/>
    <property type="match status" value="2"/>
</dbReference>
<evidence type="ECO:0000313" key="9">
    <source>
        <dbReference type="EMBL" id="MEK8127211.1"/>
    </source>
</evidence>
<dbReference type="Pfam" id="PF13193">
    <property type="entry name" value="AMP-binding_C"/>
    <property type="match status" value="1"/>
</dbReference>
<dbReference type="EMBL" id="JBBPCC010000002">
    <property type="protein sequence ID" value="MEK8127211.1"/>
    <property type="molecule type" value="Genomic_DNA"/>
</dbReference>
<dbReference type="InterPro" id="IPR001242">
    <property type="entry name" value="Condensation_dom"/>
</dbReference>
<keyword evidence="10" id="KW-1185">Reference proteome</keyword>
<evidence type="ECO:0000313" key="10">
    <source>
        <dbReference type="Proteomes" id="UP001469365"/>
    </source>
</evidence>
<dbReference type="InterPro" id="IPR020845">
    <property type="entry name" value="AMP-binding_CS"/>
</dbReference>
<evidence type="ECO:0000256" key="6">
    <source>
        <dbReference type="ARBA" id="ARBA00023194"/>
    </source>
</evidence>
<comment type="caution">
    <text evidence="9">The sequence shown here is derived from an EMBL/GenBank/DDBJ whole genome shotgun (WGS) entry which is preliminary data.</text>
</comment>
<dbReference type="PANTHER" id="PTHR45527">
    <property type="entry name" value="NONRIBOSOMAL PEPTIDE SYNTHETASE"/>
    <property type="match status" value="1"/>
</dbReference>
<dbReference type="InterPro" id="IPR010071">
    <property type="entry name" value="AA_adenyl_dom"/>
</dbReference>
<dbReference type="SUPFAM" id="SSF47336">
    <property type="entry name" value="ACP-like"/>
    <property type="match status" value="1"/>
</dbReference>
<dbReference type="Proteomes" id="UP001469365">
    <property type="component" value="Unassembled WGS sequence"/>
</dbReference>
<evidence type="ECO:0000256" key="3">
    <source>
        <dbReference type="ARBA" id="ARBA00022450"/>
    </source>
</evidence>
<evidence type="ECO:0000256" key="4">
    <source>
        <dbReference type="ARBA" id="ARBA00022553"/>
    </source>
</evidence>
<dbReference type="Pfam" id="PF00501">
    <property type="entry name" value="AMP-binding"/>
    <property type="match status" value="1"/>
</dbReference>
<keyword evidence="3" id="KW-0596">Phosphopantetheine</keyword>
<dbReference type="InterPro" id="IPR045851">
    <property type="entry name" value="AMP-bd_C_sf"/>
</dbReference>
<dbReference type="RefSeq" id="WP_341414267.1">
    <property type="nucleotide sequence ID" value="NZ_JBBPCC010000002.1"/>
</dbReference>
<evidence type="ECO:0000256" key="7">
    <source>
        <dbReference type="ARBA" id="ARBA00023268"/>
    </source>
</evidence>
<dbReference type="Gene3D" id="3.30.559.30">
    <property type="entry name" value="Nonribosomal peptide synthetase, condensation domain"/>
    <property type="match status" value="1"/>
</dbReference>
<protein>
    <submittedName>
        <fullName evidence="9">Amino acid adenylation domain-containing protein</fullName>
    </submittedName>
</protein>
<keyword evidence="4" id="KW-0597">Phosphoprotein</keyword>
<accession>A0ABU9DEE7</accession>
<evidence type="ECO:0000256" key="5">
    <source>
        <dbReference type="ARBA" id="ARBA00022737"/>
    </source>
</evidence>
<proteinExistence type="inferred from homology"/>
<dbReference type="InterPro" id="IPR025110">
    <property type="entry name" value="AMP-bd_C"/>
</dbReference>
<dbReference type="Gene3D" id="3.30.300.30">
    <property type="match status" value="1"/>
</dbReference>
<keyword evidence="5" id="KW-0677">Repeat</keyword>
<dbReference type="InterPro" id="IPR000873">
    <property type="entry name" value="AMP-dep_synth/lig_dom"/>
</dbReference>
<sequence>MNGDISMVMEPSATIHGRFAEQVDRTPDRPAVYADGTEYTYRMLNHSANGIAAVLSAGDIRPDQAVGLLTDRSFGMVAGIFGILKAGAAYMPIDPKAPAERIRYMLSDSAARGVLVQQKYQELLDGYPGTVWVLEEIGSEEEQPEALTLVSAGALSYLLYTSGTTGTPKGVMIEHRNVLNLMAGLYRQIYSRYGEGLRISLVAPYYFDASVQQIFGALLNGHTLYVVPEQLRIDGRGLAAYLHEHAIDISDGTPAHLSMLTYAIDALGKAIGVKELIIGGEELTWAAVNGFLGSMREHMPVVTNIYGPTECCVDSLAYTILPAQVQREGAVPIGRPLSGQGVYVLNERGEPAADGEAGELYIYGQGVGRGYLSQAELTRQSFLPDPFAKNGRMYKTGDLVRRREDGELVFLGRLDHQVKIRGYRIELGEIRSRLLAYPAVQAAEVIVLRDPRDDVELCAYIVGEEERLEEEALAAFLEQSLPAYMIPARFILLDRLPLTSNGKVDRKALSQPARLSQARGGGHVPHTAAEQLLLPIWREALNQHDIGIDDHFFEWGGHSLKANWLVSRIRQALGVELPLLEVFDHPTVRRLAVRIEAAGRQASHPIAPVERRETYPLSASQRWMYILSVMDARKTAWNMPGAFLIEGSLHTGRLEEAAQVLVQRYDVFRTSFEWNGDEPAQRIAERVDLHLPVTAAEEHEVEAAIREFVRPFDLGSAPLLRLELLKLRESRHLLLFDAHHLIFDGASIEPVLRELALLYEGAKLEKPKLQYKDYAVWQQGFLDEGRLDKLDRFWSGVFEGEVAVLNLPTDRPRPSRLSGQGGTLWSVLDEDLVQSVNRLAVQSGSSAYMILLAAFNVLLHLYTGQSDLVVGSLSAGRGSAELERMPGMFAQTLALRSFPAGGKTFLAFLREVRERVLQCYAHEDYPADRFEEVVVKAKRSKRQPLFQVMFSYLNFEEQELYLPGCRITPYPIELHLARFELVVEAKRTGSEFQLHWNYSLDLFEEDTARKMAAHYEELLGELLRSPETPIRELSWQQANTAVTKSAAAETGAIDFFF</sequence>
<name>A0ABU9DEE7_9BACL</name>